<accession>A0ACA9LNB0</accession>
<sequence>VLAVQAHFCPSIHERSLDFRIKLWQFLQVYSLEKMPKSSKNFIASSIV</sequence>
<dbReference type="Proteomes" id="UP000789366">
    <property type="component" value="Unassembled WGS sequence"/>
</dbReference>
<dbReference type="EMBL" id="CAJVPW010004224">
    <property type="protein sequence ID" value="CAG8536918.1"/>
    <property type="molecule type" value="Genomic_DNA"/>
</dbReference>
<keyword evidence="2" id="KW-1185">Reference proteome</keyword>
<evidence type="ECO:0000313" key="1">
    <source>
        <dbReference type="EMBL" id="CAG8536918.1"/>
    </source>
</evidence>
<reference evidence="1" key="1">
    <citation type="submission" date="2021-06" db="EMBL/GenBank/DDBJ databases">
        <authorList>
            <person name="Kallberg Y."/>
            <person name="Tangrot J."/>
            <person name="Rosling A."/>
        </authorList>
    </citation>
    <scope>NUCLEOTIDE SEQUENCE</scope>
    <source>
        <strain evidence="1">28 12/20/2015</strain>
    </source>
</reference>
<name>A0ACA9LNB0_9GLOM</name>
<feature type="non-terminal residue" evidence="1">
    <location>
        <position position="1"/>
    </location>
</feature>
<comment type="caution">
    <text evidence="1">The sequence shown here is derived from an EMBL/GenBank/DDBJ whole genome shotgun (WGS) entry which is preliminary data.</text>
</comment>
<proteinExistence type="predicted"/>
<evidence type="ECO:0000313" key="2">
    <source>
        <dbReference type="Proteomes" id="UP000789366"/>
    </source>
</evidence>
<organism evidence="1 2">
    <name type="scientific">Cetraspora pellucida</name>
    <dbReference type="NCBI Taxonomy" id="1433469"/>
    <lineage>
        <taxon>Eukaryota</taxon>
        <taxon>Fungi</taxon>
        <taxon>Fungi incertae sedis</taxon>
        <taxon>Mucoromycota</taxon>
        <taxon>Glomeromycotina</taxon>
        <taxon>Glomeromycetes</taxon>
        <taxon>Diversisporales</taxon>
        <taxon>Gigasporaceae</taxon>
        <taxon>Cetraspora</taxon>
    </lineage>
</organism>
<gene>
    <name evidence="1" type="ORF">SPELUC_LOCUS4623</name>
</gene>
<protein>
    <submittedName>
        <fullName evidence="1">6940_t:CDS:1</fullName>
    </submittedName>
</protein>